<comment type="similarity">
    <text evidence="1">Belongs to the 'phage' integrase family.</text>
</comment>
<dbReference type="CDD" id="cd01185">
    <property type="entry name" value="INTN1_C_like"/>
    <property type="match status" value="1"/>
</dbReference>
<evidence type="ECO:0000256" key="3">
    <source>
        <dbReference type="ARBA" id="ARBA00023172"/>
    </source>
</evidence>
<dbReference type="GO" id="GO:0003677">
    <property type="term" value="F:DNA binding"/>
    <property type="evidence" value="ECO:0007669"/>
    <property type="project" value="UniProtKB-KW"/>
</dbReference>
<dbReference type="Pfam" id="PF00589">
    <property type="entry name" value="Phage_integrase"/>
    <property type="match status" value="1"/>
</dbReference>
<feature type="domain" description="Tyr recombinase" evidence="4">
    <location>
        <begin position="222"/>
        <end position="398"/>
    </location>
</feature>
<dbReference type="Gene3D" id="1.10.443.10">
    <property type="entry name" value="Intergrase catalytic core"/>
    <property type="match status" value="1"/>
</dbReference>
<organism evidence="5">
    <name type="scientific">Flagellimonas sp. MMG031</name>
    <dbReference type="NCBI Taxonomy" id="3158549"/>
    <lineage>
        <taxon>Bacteria</taxon>
        <taxon>Pseudomonadati</taxon>
        <taxon>Bacteroidota</taxon>
        <taxon>Flavobacteriia</taxon>
        <taxon>Flavobacteriales</taxon>
        <taxon>Flavobacteriaceae</taxon>
        <taxon>Flagellimonas</taxon>
    </lineage>
</organism>
<dbReference type="InterPro" id="IPR035386">
    <property type="entry name" value="Arm-DNA-bind_5"/>
</dbReference>
<dbReference type="InterPro" id="IPR013762">
    <property type="entry name" value="Integrase-like_cat_sf"/>
</dbReference>
<dbReference type="GO" id="GO:0015074">
    <property type="term" value="P:DNA integration"/>
    <property type="evidence" value="ECO:0007669"/>
    <property type="project" value="InterPro"/>
</dbReference>
<dbReference type="InterPro" id="IPR025269">
    <property type="entry name" value="SAM-like_dom"/>
</dbReference>
<keyword evidence="2" id="KW-0238">DNA-binding</keyword>
<dbReference type="KEGG" id="fld:ABNE31_08395"/>
<dbReference type="EMBL" id="CP157804">
    <property type="protein sequence ID" value="XBQ24911.1"/>
    <property type="molecule type" value="Genomic_DNA"/>
</dbReference>
<dbReference type="InterPro" id="IPR050090">
    <property type="entry name" value="Tyrosine_recombinase_XerCD"/>
</dbReference>
<evidence type="ECO:0000259" key="4">
    <source>
        <dbReference type="PROSITE" id="PS51898"/>
    </source>
</evidence>
<dbReference type="AlphaFoldDB" id="A0AAU7N2E1"/>
<dbReference type="GO" id="GO:0006310">
    <property type="term" value="P:DNA recombination"/>
    <property type="evidence" value="ECO:0007669"/>
    <property type="project" value="UniProtKB-KW"/>
</dbReference>
<dbReference type="Gene3D" id="1.10.150.130">
    <property type="match status" value="1"/>
</dbReference>
<protein>
    <submittedName>
        <fullName evidence="5">Site-specific integrase</fullName>
    </submittedName>
</protein>
<dbReference type="Pfam" id="PF17293">
    <property type="entry name" value="Arm-DNA-bind_5"/>
    <property type="match status" value="1"/>
</dbReference>
<dbReference type="InterPro" id="IPR011010">
    <property type="entry name" value="DNA_brk_join_enz"/>
</dbReference>
<evidence type="ECO:0000313" key="5">
    <source>
        <dbReference type="EMBL" id="XBQ24911.1"/>
    </source>
</evidence>
<dbReference type="PANTHER" id="PTHR30349:SF64">
    <property type="entry name" value="PROPHAGE INTEGRASE INTD-RELATED"/>
    <property type="match status" value="1"/>
</dbReference>
<reference evidence="5" key="1">
    <citation type="submission" date="2024-05" db="EMBL/GenBank/DDBJ databases">
        <title>Draft Genome Sequences of Flagellimonas sp. MMG031 and Marinobacter sp. MMG032 Isolated from the dinoflagellate Symbiodinium pilosum.</title>
        <authorList>
            <person name="Shikuma N.J."/>
            <person name="Farrell M.V."/>
        </authorList>
    </citation>
    <scope>NUCLEOTIDE SEQUENCE</scope>
    <source>
        <strain evidence="5">MMG031</strain>
    </source>
</reference>
<evidence type="ECO:0000256" key="2">
    <source>
        <dbReference type="ARBA" id="ARBA00023125"/>
    </source>
</evidence>
<accession>A0AAU7N2E1</accession>
<dbReference type="RefSeq" id="WP_293287589.1">
    <property type="nucleotide sequence ID" value="NZ_CP157804.1"/>
</dbReference>
<evidence type="ECO:0000256" key="1">
    <source>
        <dbReference type="ARBA" id="ARBA00008857"/>
    </source>
</evidence>
<proteinExistence type="inferred from homology"/>
<dbReference type="Pfam" id="PF13102">
    <property type="entry name" value="Phage_int_SAM_5"/>
    <property type="match status" value="1"/>
</dbReference>
<dbReference type="InterPro" id="IPR010998">
    <property type="entry name" value="Integrase_recombinase_N"/>
</dbReference>
<keyword evidence="3" id="KW-0233">DNA recombination</keyword>
<dbReference type="SUPFAM" id="SSF56349">
    <property type="entry name" value="DNA breaking-rejoining enzymes"/>
    <property type="match status" value="1"/>
</dbReference>
<name>A0AAU7N2E1_9FLAO</name>
<sequence length="415" mass="48374">MKAKNTFAVSFYTRKSKRSADQLSLYVRITVDKKRSEISLKRTVSTKNWDTNRNKVRGSSAHIRELNAYLDTVYGALLVCHRELLEEHRVVSADAIKSRYLGEDDTNKTLKDLVGYHNEKMSVILKPGTMKNYYTTERYIHRFLSEELNVNDVFLKQLNYAFVTQFEHFLRGYRDANNKLSLGNNGVMKHLERFKKMLNLAIKMEWMEKNPFDQIQFRYLKFDRQFLDEEELHRLEGTVLTNQRLERIRDCFVFSCYTGLSYVDVKDLVKANIIKGFDGNRWISTKREKTDVMVKVPLIPQAWAILEKYWDEEDSPGKGLLPICSNQKTNAYLKEIARACKIDKYLTFHVARHTFATTVMLSNNVPIETVSKLLGHTKLSTTQIYARVVESKISEDIDNLLIRFKSKEVDRSAGG</sequence>
<dbReference type="InterPro" id="IPR002104">
    <property type="entry name" value="Integrase_catalytic"/>
</dbReference>
<dbReference type="PANTHER" id="PTHR30349">
    <property type="entry name" value="PHAGE INTEGRASE-RELATED"/>
    <property type="match status" value="1"/>
</dbReference>
<gene>
    <name evidence="5" type="ORF">ABNE31_08395</name>
</gene>
<dbReference type="PROSITE" id="PS51898">
    <property type="entry name" value="TYR_RECOMBINASE"/>
    <property type="match status" value="1"/>
</dbReference>